<gene>
    <name evidence="2" type="ORF">CRENBAI_005752</name>
</gene>
<comment type="caution">
    <text evidence="2">The sequence shown here is derived from an EMBL/GenBank/DDBJ whole genome shotgun (WGS) entry which is preliminary data.</text>
</comment>
<proteinExistence type="predicted"/>
<protein>
    <submittedName>
        <fullName evidence="2">Uncharacterized protein</fullName>
    </submittedName>
</protein>
<evidence type="ECO:0000256" key="1">
    <source>
        <dbReference type="SAM" id="MobiDB-lite"/>
    </source>
</evidence>
<sequence>MITALPAWTPLHAGSLSGGKVSWMFRWALTPEVDLQEKDQSSRKVSSSKHGEYEPLPASKVQAGSGAAVCFCPPMFSHPEERSGALILRLRPLLGGVLGEFSDERRWSHTPGVWLQRKKSRGIIKRKQLRTGRQLESSWMCVCFRRCVMDLPSSSSSLCALPDDFSSPGV</sequence>
<accession>A0AAV9QZU5</accession>
<evidence type="ECO:0000313" key="2">
    <source>
        <dbReference type="EMBL" id="KAK5602653.1"/>
    </source>
</evidence>
<name>A0AAV9QZU5_9TELE</name>
<keyword evidence="3" id="KW-1185">Reference proteome</keyword>
<feature type="region of interest" description="Disordered" evidence="1">
    <location>
        <begin position="38"/>
        <end position="57"/>
    </location>
</feature>
<evidence type="ECO:0000313" key="3">
    <source>
        <dbReference type="Proteomes" id="UP001311232"/>
    </source>
</evidence>
<dbReference type="AlphaFoldDB" id="A0AAV9QZU5"/>
<reference evidence="2 3" key="1">
    <citation type="submission" date="2021-06" db="EMBL/GenBank/DDBJ databases">
        <authorList>
            <person name="Palmer J.M."/>
        </authorList>
    </citation>
    <scope>NUCLEOTIDE SEQUENCE [LARGE SCALE GENOMIC DNA]</scope>
    <source>
        <strain evidence="2 3">MEX-2019</strain>
        <tissue evidence="2">Muscle</tissue>
    </source>
</reference>
<organism evidence="2 3">
    <name type="scientific">Crenichthys baileyi</name>
    <name type="common">White River springfish</name>
    <dbReference type="NCBI Taxonomy" id="28760"/>
    <lineage>
        <taxon>Eukaryota</taxon>
        <taxon>Metazoa</taxon>
        <taxon>Chordata</taxon>
        <taxon>Craniata</taxon>
        <taxon>Vertebrata</taxon>
        <taxon>Euteleostomi</taxon>
        <taxon>Actinopterygii</taxon>
        <taxon>Neopterygii</taxon>
        <taxon>Teleostei</taxon>
        <taxon>Neoteleostei</taxon>
        <taxon>Acanthomorphata</taxon>
        <taxon>Ovalentaria</taxon>
        <taxon>Atherinomorphae</taxon>
        <taxon>Cyprinodontiformes</taxon>
        <taxon>Goodeidae</taxon>
        <taxon>Crenichthys</taxon>
    </lineage>
</organism>
<dbReference type="EMBL" id="JAHHUM010002607">
    <property type="protein sequence ID" value="KAK5602653.1"/>
    <property type="molecule type" value="Genomic_DNA"/>
</dbReference>
<dbReference type="Proteomes" id="UP001311232">
    <property type="component" value="Unassembled WGS sequence"/>
</dbReference>